<name>G8BXA8_TETPH</name>
<keyword evidence="6" id="KW-0810">Translation regulation</keyword>
<accession>G8BXA8</accession>
<evidence type="ECO:0000256" key="7">
    <source>
        <dbReference type="ARBA" id="ARBA00022946"/>
    </source>
</evidence>
<keyword evidence="10" id="KW-1185">Reference proteome</keyword>
<dbReference type="EMBL" id="HE612864">
    <property type="protein sequence ID" value="CCE64536.1"/>
    <property type="molecule type" value="Genomic_DNA"/>
</dbReference>
<dbReference type="AlphaFoldDB" id="G8BXA8"/>
<evidence type="ECO:0000256" key="8">
    <source>
        <dbReference type="ARBA" id="ARBA00023128"/>
    </source>
</evidence>
<dbReference type="OrthoDB" id="4062665at2759"/>
<evidence type="ECO:0000256" key="4">
    <source>
        <dbReference type="ARBA" id="ARBA00011657"/>
    </source>
</evidence>
<keyword evidence="8" id="KW-0496">Mitochondrion</keyword>
<comment type="subunit">
    <text evidence="4">Binds to the 5'UTR of the OLI1 mRNA.</text>
</comment>
<sequence length="569" mass="66433">MGLHQNVQAMGVKNLSNFLQSSLSTCLSNNLFIRNANATILKYRFQSRTLSSYTLSKDITAIDELSNIKRSGTGTTTLGMTPVQIHWGDLFQKSNLKTILEQLLQHNDNSYMFLRELLESKQLTFNEFSIFLNRLIDRKGFIYDSIVLKEFPNGKHSEMVFKLFQLYGNAIGSDKLSLLSLRDMNLFIEFFINEGHLGRAEIVLTFVLNKTRSILDLYDVDTVTHYLQLRCGALPRYWMFQNKSAELAYKDKFGNRLSKYKTRLGRKNFAVKLTNRYKILDPLGVLKIANKIITDDKWKSNHSAKLDATVVYSLCYSGQLSNIPSYINSRWNVDISMSDGNSDVGTQISNEASKPLPSEVMEAILSSYSYDDKSIERAINIIDKIMNSYPNLELNQQFWRRLMQWSVLCWDHKLDRKGSLVYGCFKTLKKYHEMRSIRINFDEGLLQELYTLVYYTKNSRIAAEVVSEFMPQFFYKRSDEITFGERKLLFYFQKRSIDGMLGKKDYFTASNFIEKWSMDNQNKEELFKYYKDSIAKKLQKVRRNSLQQKIKEKLEDHSDEDDTLLGRLW</sequence>
<evidence type="ECO:0000256" key="1">
    <source>
        <dbReference type="ARBA" id="ARBA00002412"/>
    </source>
</evidence>
<dbReference type="OMA" id="LQLRCGA"/>
<evidence type="ECO:0000313" key="9">
    <source>
        <dbReference type="EMBL" id="CCE64536.1"/>
    </source>
</evidence>
<evidence type="ECO:0000313" key="10">
    <source>
        <dbReference type="Proteomes" id="UP000005666"/>
    </source>
</evidence>
<dbReference type="eggNOG" id="ENOG502RX9I">
    <property type="taxonomic scope" value="Eukaryota"/>
</dbReference>
<dbReference type="InterPro" id="IPR024319">
    <property type="entry name" value="ATPase_expression_mit"/>
</dbReference>
<dbReference type="Pfam" id="PF12921">
    <property type="entry name" value="ATP13"/>
    <property type="match status" value="1"/>
</dbReference>
<evidence type="ECO:0000256" key="2">
    <source>
        <dbReference type="ARBA" id="ARBA00004173"/>
    </source>
</evidence>
<evidence type="ECO:0000256" key="6">
    <source>
        <dbReference type="ARBA" id="ARBA00022845"/>
    </source>
</evidence>
<dbReference type="KEGG" id="tpf:TPHA_0I00290"/>
<proteinExistence type="inferred from homology"/>
<evidence type="ECO:0000256" key="5">
    <source>
        <dbReference type="ARBA" id="ARBA00019258"/>
    </source>
</evidence>
<dbReference type="RefSeq" id="XP_003686970.1">
    <property type="nucleotide sequence ID" value="XM_003686922.1"/>
</dbReference>
<gene>
    <name evidence="9" type="primary">TPHA0I00290</name>
    <name evidence="9" type="ordered locus">TPHA_0I00290</name>
</gene>
<keyword evidence="7" id="KW-0809">Transit peptide</keyword>
<organism evidence="9 10">
    <name type="scientific">Tetrapisispora phaffii (strain ATCC 24235 / CBS 4417 / NBRC 1672 / NRRL Y-8282 / UCD 70-5)</name>
    <name type="common">Yeast</name>
    <name type="synonym">Fabospora phaffii</name>
    <dbReference type="NCBI Taxonomy" id="1071381"/>
    <lineage>
        <taxon>Eukaryota</taxon>
        <taxon>Fungi</taxon>
        <taxon>Dikarya</taxon>
        <taxon>Ascomycota</taxon>
        <taxon>Saccharomycotina</taxon>
        <taxon>Saccharomycetes</taxon>
        <taxon>Saccharomycetales</taxon>
        <taxon>Saccharomycetaceae</taxon>
        <taxon>Tetrapisispora</taxon>
    </lineage>
</organism>
<dbReference type="GO" id="GO:0005739">
    <property type="term" value="C:mitochondrion"/>
    <property type="evidence" value="ECO:0007669"/>
    <property type="project" value="UniProtKB-SubCell"/>
</dbReference>
<dbReference type="Proteomes" id="UP000005666">
    <property type="component" value="Chromosome 9"/>
</dbReference>
<dbReference type="GO" id="GO:0006417">
    <property type="term" value="P:regulation of translation"/>
    <property type="evidence" value="ECO:0007669"/>
    <property type="project" value="UniProtKB-KW"/>
</dbReference>
<reference evidence="9 10" key="1">
    <citation type="journal article" date="2011" name="Proc. Natl. Acad. Sci. U.S.A.">
        <title>Evolutionary erosion of yeast sex chromosomes by mating-type switching accidents.</title>
        <authorList>
            <person name="Gordon J.L."/>
            <person name="Armisen D."/>
            <person name="Proux-Wera E."/>
            <person name="Oheigeartaigh S.S."/>
            <person name="Byrne K.P."/>
            <person name="Wolfe K.H."/>
        </authorList>
    </citation>
    <scope>NUCLEOTIDE SEQUENCE [LARGE SCALE GENOMIC DNA]</scope>
    <source>
        <strain evidence="10">ATCC 24235 / CBS 4417 / NBRC 1672 / NRRL Y-8282 / UCD 70-5</strain>
    </source>
</reference>
<comment type="function">
    <text evidence="1">Required for translation of the mitochondrial OLI1 transcript coding for the mitochondrial ATP synthase subunit 9.</text>
</comment>
<evidence type="ECO:0000256" key="3">
    <source>
        <dbReference type="ARBA" id="ARBA00009790"/>
    </source>
</evidence>
<protein>
    <recommendedName>
        <fullName evidence="5">ATPase expression protein 2, mitochondrial</fullName>
    </recommendedName>
</protein>
<comment type="similarity">
    <text evidence="3">Belongs to the AEP2 family.</text>
</comment>
<comment type="subcellular location">
    <subcellularLocation>
        <location evidence="2">Mitochondrion</location>
    </subcellularLocation>
</comment>
<dbReference type="GeneID" id="11534686"/>
<dbReference type="HOGENOM" id="CLU_035070_0_0_1"/>